<organism evidence="1 2">
    <name type="scientific">Pedobacter lithocola</name>
    <dbReference type="NCBI Taxonomy" id="1908239"/>
    <lineage>
        <taxon>Bacteria</taxon>
        <taxon>Pseudomonadati</taxon>
        <taxon>Bacteroidota</taxon>
        <taxon>Sphingobacteriia</taxon>
        <taxon>Sphingobacteriales</taxon>
        <taxon>Sphingobacteriaceae</taxon>
        <taxon>Pedobacter</taxon>
    </lineage>
</organism>
<name>A0ABV8PES7_9SPHI</name>
<keyword evidence="1" id="KW-0547">Nucleotide-binding</keyword>
<dbReference type="RefSeq" id="WP_378988842.1">
    <property type="nucleotide sequence ID" value="NZ_JBHSBW010000016.1"/>
</dbReference>
<accession>A0ABV8PES7</accession>
<keyword evidence="1" id="KW-0067">ATP-binding</keyword>
<keyword evidence="2" id="KW-1185">Reference proteome</keyword>
<reference evidence="2" key="1">
    <citation type="journal article" date="2019" name="Int. J. Syst. Evol. Microbiol.">
        <title>The Global Catalogue of Microorganisms (GCM) 10K type strain sequencing project: providing services to taxonomists for standard genome sequencing and annotation.</title>
        <authorList>
            <consortium name="The Broad Institute Genomics Platform"/>
            <consortium name="The Broad Institute Genome Sequencing Center for Infectious Disease"/>
            <person name="Wu L."/>
            <person name="Ma J."/>
        </authorList>
    </citation>
    <scope>NUCLEOTIDE SEQUENCE [LARGE SCALE GENOMIC DNA]</scope>
    <source>
        <strain evidence="2">CCM 8691</strain>
    </source>
</reference>
<dbReference type="Proteomes" id="UP001595789">
    <property type="component" value="Unassembled WGS sequence"/>
</dbReference>
<dbReference type="InterPro" id="IPR036890">
    <property type="entry name" value="HATPase_C_sf"/>
</dbReference>
<proteinExistence type="predicted"/>
<dbReference type="SUPFAM" id="SSF55874">
    <property type="entry name" value="ATPase domain of HSP90 chaperone/DNA topoisomerase II/histidine kinase"/>
    <property type="match status" value="1"/>
</dbReference>
<dbReference type="GO" id="GO:0005524">
    <property type="term" value="F:ATP binding"/>
    <property type="evidence" value="ECO:0007669"/>
    <property type="project" value="UniProtKB-KW"/>
</dbReference>
<evidence type="ECO:0000313" key="1">
    <source>
        <dbReference type="EMBL" id="MFC4213543.1"/>
    </source>
</evidence>
<gene>
    <name evidence="1" type="ORF">ACFOWA_20300</name>
</gene>
<evidence type="ECO:0000313" key="2">
    <source>
        <dbReference type="Proteomes" id="UP001595789"/>
    </source>
</evidence>
<protein>
    <submittedName>
        <fullName evidence="1">ATP-binding protein</fullName>
    </submittedName>
</protein>
<comment type="caution">
    <text evidence="1">The sequence shown here is derived from an EMBL/GenBank/DDBJ whole genome shotgun (WGS) entry which is preliminary data.</text>
</comment>
<dbReference type="EMBL" id="JBHSBW010000016">
    <property type="protein sequence ID" value="MFC4213543.1"/>
    <property type="molecule type" value="Genomic_DNA"/>
</dbReference>
<dbReference type="Pfam" id="PF13589">
    <property type="entry name" value="HATPase_c_3"/>
    <property type="match status" value="1"/>
</dbReference>
<dbReference type="Gene3D" id="3.30.565.10">
    <property type="entry name" value="Histidine kinase-like ATPase, C-terminal domain"/>
    <property type="match status" value="1"/>
</dbReference>
<sequence>MKDTTKIVQGTLFEDDYLIRTLGNLGTLPEVALIELVANAWDAGATQVDIFIPQEKGQKITIEDNGTGLSKEDFYSRWMKLSYNRLKHQGKMVEFPKGVDLKRHAYGRNGVGRHGLLCFNNEYKVITNKNGLQSTFILSTKSEDQPFVIKSETFKKSVKNGTRLEVVVAKNLPDPKMILEVISARFLHDPKFKVSINRETISWKIIKA</sequence>